<organism evidence="3 4">
    <name type="scientific">Georgfuchsia toluolica</name>
    <dbReference type="NCBI Taxonomy" id="424218"/>
    <lineage>
        <taxon>Bacteria</taxon>
        <taxon>Pseudomonadati</taxon>
        <taxon>Pseudomonadota</taxon>
        <taxon>Betaproteobacteria</taxon>
        <taxon>Nitrosomonadales</taxon>
        <taxon>Sterolibacteriaceae</taxon>
        <taxon>Georgfuchsia</taxon>
    </lineage>
</organism>
<accession>A0A916N9X2</accession>
<feature type="signal peptide" evidence="2">
    <location>
        <begin position="1"/>
        <end position="22"/>
    </location>
</feature>
<evidence type="ECO:0000256" key="1">
    <source>
        <dbReference type="SAM" id="MobiDB-lite"/>
    </source>
</evidence>
<evidence type="ECO:0000256" key="2">
    <source>
        <dbReference type="SAM" id="SignalP"/>
    </source>
</evidence>
<dbReference type="AlphaFoldDB" id="A0A916N9X2"/>
<sequence>MLKATLQILVMISLTSPIGASASTLYRCKDEFGHATYTNYKADNRKCTVLSHDETRSSRSASKSGGNTNGKASPADFPKVAGETQKNRDSDRRYILEQELAAEQKHLEEARKSLTEQPSGAGLNRHNPSVIVSHCMNATWMPCGARFPISNK</sequence>
<feature type="chain" id="PRO_5037493810" description="DUF4124 domain-containing protein" evidence="2">
    <location>
        <begin position="23"/>
        <end position="152"/>
    </location>
</feature>
<feature type="region of interest" description="Disordered" evidence="1">
    <location>
        <begin position="51"/>
        <end position="101"/>
    </location>
</feature>
<gene>
    <name evidence="3" type="ORF">GTOL_12443</name>
</gene>
<comment type="caution">
    <text evidence="3">The sequence shown here is derived from an EMBL/GenBank/DDBJ whole genome shotgun (WGS) entry which is preliminary data.</text>
</comment>
<dbReference type="Proteomes" id="UP000742786">
    <property type="component" value="Unassembled WGS sequence"/>
</dbReference>
<evidence type="ECO:0000313" key="3">
    <source>
        <dbReference type="EMBL" id="CAG4884560.1"/>
    </source>
</evidence>
<keyword evidence="4" id="KW-1185">Reference proteome</keyword>
<keyword evidence="2" id="KW-0732">Signal</keyword>
<protein>
    <recommendedName>
        <fullName evidence="5">DUF4124 domain-containing protein</fullName>
    </recommendedName>
</protein>
<feature type="compositionally biased region" description="Polar residues" evidence="1">
    <location>
        <begin position="58"/>
        <end position="71"/>
    </location>
</feature>
<feature type="compositionally biased region" description="Basic and acidic residues" evidence="1">
    <location>
        <begin position="85"/>
        <end position="101"/>
    </location>
</feature>
<reference evidence="3" key="1">
    <citation type="submission" date="2021-04" db="EMBL/GenBank/DDBJ databases">
        <authorList>
            <person name="Hornung B."/>
        </authorList>
    </citation>
    <scope>NUCLEOTIDE SEQUENCE</scope>
    <source>
        <strain evidence="3">G5G6</strain>
    </source>
</reference>
<evidence type="ECO:0008006" key="5">
    <source>
        <dbReference type="Google" id="ProtNLM"/>
    </source>
</evidence>
<dbReference type="EMBL" id="CAJQUM010000001">
    <property type="protein sequence ID" value="CAG4884560.1"/>
    <property type="molecule type" value="Genomic_DNA"/>
</dbReference>
<evidence type="ECO:0000313" key="4">
    <source>
        <dbReference type="Proteomes" id="UP000742786"/>
    </source>
</evidence>
<name>A0A916N9X2_9PROT</name>
<proteinExistence type="predicted"/>
<feature type="region of interest" description="Disordered" evidence="1">
    <location>
        <begin position="106"/>
        <end position="125"/>
    </location>
</feature>